<feature type="transmembrane region" description="Helical" evidence="12">
    <location>
        <begin position="166"/>
        <end position="188"/>
    </location>
</feature>
<evidence type="ECO:0000256" key="12">
    <source>
        <dbReference type="SAM" id="Phobius"/>
    </source>
</evidence>
<dbReference type="EMBL" id="AP025592">
    <property type="protein sequence ID" value="BDG08545.1"/>
    <property type="molecule type" value="Genomic_DNA"/>
</dbReference>
<keyword evidence="10" id="KW-0408">Iron</keyword>
<evidence type="ECO:0000256" key="11">
    <source>
        <dbReference type="ARBA" id="ARBA00023136"/>
    </source>
</evidence>
<dbReference type="InterPro" id="IPR003317">
    <property type="entry name" value="Cyt-d_oxidase_su2"/>
</dbReference>
<evidence type="ECO:0000256" key="6">
    <source>
        <dbReference type="ARBA" id="ARBA00022692"/>
    </source>
</evidence>
<name>A0ABM7X9M4_9BACT</name>
<evidence type="ECO:0000256" key="4">
    <source>
        <dbReference type="ARBA" id="ARBA00022475"/>
    </source>
</evidence>
<comment type="subcellular location">
    <subcellularLocation>
        <location evidence="1">Cell membrane</location>
        <topology evidence="1">Multi-pass membrane protein</topology>
    </subcellularLocation>
</comment>
<feature type="transmembrane region" description="Helical" evidence="12">
    <location>
        <begin position="113"/>
        <end position="136"/>
    </location>
</feature>
<dbReference type="PANTHER" id="PTHR43141">
    <property type="entry name" value="CYTOCHROME BD2 SUBUNIT II"/>
    <property type="match status" value="1"/>
</dbReference>
<evidence type="ECO:0000256" key="3">
    <source>
        <dbReference type="ARBA" id="ARBA00022448"/>
    </source>
</evidence>
<accession>A0ABM7X9M4</accession>
<dbReference type="Pfam" id="PF02322">
    <property type="entry name" value="Cyt_bd_oxida_II"/>
    <property type="match status" value="1"/>
</dbReference>
<keyword evidence="4" id="KW-1003">Cell membrane</keyword>
<evidence type="ECO:0000256" key="7">
    <source>
        <dbReference type="ARBA" id="ARBA00022723"/>
    </source>
</evidence>
<evidence type="ECO:0000256" key="9">
    <source>
        <dbReference type="ARBA" id="ARBA00022989"/>
    </source>
</evidence>
<evidence type="ECO:0000313" key="13">
    <source>
        <dbReference type="EMBL" id="BDG08545.1"/>
    </source>
</evidence>
<feature type="transmembrane region" description="Helical" evidence="12">
    <location>
        <begin position="72"/>
        <end position="92"/>
    </location>
</feature>
<dbReference type="RefSeq" id="WP_248345720.1">
    <property type="nucleotide sequence ID" value="NZ_AP025592.1"/>
</dbReference>
<keyword evidence="6 12" id="KW-0812">Transmembrane</keyword>
<keyword evidence="11 12" id="KW-0472">Membrane</keyword>
<keyword evidence="8" id="KW-0249">Electron transport</keyword>
<keyword evidence="5" id="KW-0349">Heme</keyword>
<feature type="transmembrane region" description="Helical" evidence="12">
    <location>
        <begin position="236"/>
        <end position="256"/>
    </location>
</feature>
<protein>
    <submittedName>
        <fullName evidence="13">Cytochrome D oxidase subunit I</fullName>
    </submittedName>
</protein>
<comment type="similarity">
    <text evidence="2">Belongs to the cytochrome ubiquinol oxidase subunit 2 family.</text>
</comment>
<keyword evidence="3" id="KW-0813">Transport</keyword>
<dbReference type="Proteomes" id="UP001162734">
    <property type="component" value="Chromosome"/>
</dbReference>
<proteinExistence type="inferred from homology"/>
<evidence type="ECO:0000256" key="10">
    <source>
        <dbReference type="ARBA" id="ARBA00023004"/>
    </source>
</evidence>
<dbReference type="PIRSF" id="PIRSF000267">
    <property type="entry name" value="Cyt_oxidse_sub2"/>
    <property type="match status" value="1"/>
</dbReference>
<evidence type="ECO:0000256" key="2">
    <source>
        <dbReference type="ARBA" id="ARBA00007543"/>
    </source>
</evidence>
<keyword evidence="9 12" id="KW-1133">Transmembrane helix</keyword>
<dbReference type="NCBIfam" id="TIGR00203">
    <property type="entry name" value="cydB"/>
    <property type="match status" value="1"/>
</dbReference>
<keyword evidence="7" id="KW-0479">Metal-binding</keyword>
<sequence length="341" mass="36985">MGTLFFCFLAFLLAAYVVLDGYDLGTGMLHLGLARDDAERRQLLRTIGPLWDGNEVYLVASGGTLFFAFPELYAVSFSGFYLPLMIVLWLLIVRGVSIEVRSHLLSPLWRQAFDVGFSASSGLLAFFLGVAIGNVVRGVPVGADRWFLQPLWTDFRLGKETGILDWYTVLVGTTATFVLAEQGALWIAWRTAGAVRERALALATPVWAVSAVLTVVMSGVTFLVQPHIPAGLVREPWRLLFPAAGVAALLAAPLAIRRGQEGAAFAAWSAFLALLLASVAAGLYPVLLPSSLDPRLSLTVEEVRAADGALRLGLVWWPLAIGIALAYTAYVHRRFSERVAP</sequence>
<evidence type="ECO:0000313" key="14">
    <source>
        <dbReference type="Proteomes" id="UP001162734"/>
    </source>
</evidence>
<evidence type="ECO:0000256" key="1">
    <source>
        <dbReference type="ARBA" id="ARBA00004651"/>
    </source>
</evidence>
<organism evidence="13 14">
    <name type="scientific">Anaeromyxobacter paludicola</name>
    <dbReference type="NCBI Taxonomy" id="2918171"/>
    <lineage>
        <taxon>Bacteria</taxon>
        <taxon>Pseudomonadati</taxon>
        <taxon>Myxococcota</taxon>
        <taxon>Myxococcia</taxon>
        <taxon>Myxococcales</taxon>
        <taxon>Cystobacterineae</taxon>
        <taxon>Anaeromyxobacteraceae</taxon>
        <taxon>Anaeromyxobacter</taxon>
    </lineage>
</organism>
<dbReference type="PANTHER" id="PTHR43141:SF5">
    <property type="entry name" value="CYTOCHROME BD-I UBIQUINOL OXIDASE SUBUNIT 2"/>
    <property type="match status" value="1"/>
</dbReference>
<evidence type="ECO:0000256" key="8">
    <source>
        <dbReference type="ARBA" id="ARBA00022982"/>
    </source>
</evidence>
<feature type="transmembrane region" description="Helical" evidence="12">
    <location>
        <begin position="200"/>
        <end position="224"/>
    </location>
</feature>
<feature type="transmembrane region" description="Helical" evidence="12">
    <location>
        <begin position="308"/>
        <end position="330"/>
    </location>
</feature>
<feature type="transmembrane region" description="Helical" evidence="12">
    <location>
        <begin position="263"/>
        <end position="288"/>
    </location>
</feature>
<evidence type="ECO:0000256" key="5">
    <source>
        <dbReference type="ARBA" id="ARBA00022617"/>
    </source>
</evidence>
<keyword evidence="14" id="KW-1185">Reference proteome</keyword>
<reference evidence="14" key="1">
    <citation type="journal article" date="2022" name="Int. J. Syst. Evol. Microbiol.">
        <title>Anaeromyxobacter oryzae sp. nov., Anaeromyxobacter diazotrophicus sp. nov. and Anaeromyxobacter paludicola sp. nov., isolated from paddy soils.</title>
        <authorList>
            <person name="Itoh H."/>
            <person name="Xu Z."/>
            <person name="Mise K."/>
            <person name="Masuda Y."/>
            <person name="Ushijima N."/>
            <person name="Hayakawa C."/>
            <person name="Shiratori Y."/>
            <person name="Senoo K."/>
        </authorList>
    </citation>
    <scope>NUCLEOTIDE SEQUENCE [LARGE SCALE GENOMIC DNA]</scope>
    <source>
        <strain evidence="14">Red630</strain>
    </source>
</reference>
<gene>
    <name evidence="13" type="primary">cydB_1</name>
    <name evidence="13" type="ORF">AMPC_16580</name>
</gene>